<feature type="domain" description="Glycosyl transferase family 1" evidence="3">
    <location>
        <begin position="11"/>
        <end position="172"/>
    </location>
</feature>
<keyword evidence="1" id="KW-0808">Transferase</keyword>
<sequence length="200" mass="22060">RMAGKADSAAQPRREPRRPGDEYVLHVGHNAFYKNRAGVLRIFGRVRSSCETRLKMVGPPPGRELRDLVRDLGLARHVDFIVEPDDAELAALYRRACLLLFPSLYEGFGWPPLEAMALGCPVVCSCAASLPEIVGRAALTCAPEDERQMASHCIAVLQSPSLAARLVQRGYARAGRFTLQRMADGLTRAYMKAIWRGPEG</sequence>
<dbReference type="EMBL" id="BARS01036651">
    <property type="protein sequence ID" value="GAG17379.1"/>
    <property type="molecule type" value="Genomic_DNA"/>
</dbReference>
<dbReference type="GO" id="GO:0009103">
    <property type="term" value="P:lipopolysaccharide biosynthetic process"/>
    <property type="evidence" value="ECO:0007669"/>
    <property type="project" value="TreeGrafter"/>
</dbReference>
<protein>
    <recommendedName>
        <fullName evidence="3">Glycosyl transferase family 1 domain-containing protein</fullName>
    </recommendedName>
</protein>
<dbReference type="AlphaFoldDB" id="X0VGF3"/>
<dbReference type="Pfam" id="PF00534">
    <property type="entry name" value="Glycos_transf_1"/>
    <property type="match status" value="1"/>
</dbReference>
<evidence type="ECO:0000256" key="1">
    <source>
        <dbReference type="ARBA" id="ARBA00022679"/>
    </source>
</evidence>
<proteinExistence type="predicted"/>
<organism evidence="4">
    <name type="scientific">marine sediment metagenome</name>
    <dbReference type="NCBI Taxonomy" id="412755"/>
    <lineage>
        <taxon>unclassified sequences</taxon>
        <taxon>metagenomes</taxon>
        <taxon>ecological metagenomes</taxon>
    </lineage>
</organism>
<accession>X0VGF3</accession>
<dbReference type="PANTHER" id="PTHR46401:SF2">
    <property type="entry name" value="GLYCOSYLTRANSFERASE WBBK-RELATED"/>
    <property type="match status" value="1"/>
</dbReference>
<name>X0VGF3_9ZZZZ</name>
<dbReference type="Gene3D" id="3.40.50.2000">
    <property type="entry name" value="Glycogen Phosphorylase B"/>
    <property type="match status" value="2"/>
</dbReference>
<dbReference type="GO" id="GO:0016757">
    <property type="term" value="F:glycosyltransferase activity"/>
    <property type="evidence" value="ECO:0007669"/>
    <property type="project" value="InterPro"/>
</dbReference>
<comment type="caution">
    <text evidence="4">The sequence shown here is derived from an EMBL/GenBank/DDBJ whole genome shotgun (WGS) entry which is preliminary data.</text>
</comment>
<gene>
    <name evidence="4" type="ORF">S01H1_56303</name>
</gene>
<dbReference type="InterPro" id="IPR001296">
    <property type="entry name" value="Glyco_trans_1"/>
</dbReference>
<evidence type="ECO:0000256" key="2">
    <source>
        <dbReference type="SAM" id="MobiDB-lite"/>
    </source>
</evidence>
<feature type="non-terminal residue" evidence="4">
    <location>
        <position position="1"/>
    </location>
</feature>
<evidence type="ECO:0000259" key="3">
    <source>
        <dbReference type="Pfam" id="PF00534"/>
    </source>
</evidence>
<dbReference type="PANTHER" id="PTHR46401">
    <property type="entry name" value="GLYCOSYLTRANSFERASE WBBK-RELATED"/>
    <property type="match status" value="1"/>
</dbReference>
<evidence type="ECO:0000313" key="4">
    <source>
        <dbReference type="EMBL" id="GAG17379.1"/>
    </source>
</evidence>
<feature type="region of interest" description="Disordered" evidence="2">
    <location>
        <begin position="1"/>
        <end position="20"/>
    </location>
</feature>
<reference evidence="4" key="1">
    <citation type="journal article" date="2014" name="Front. Microbiol.">
        <title>High frequency of phylogenetically diverse reductive dehalogenase-homologous genes in deep subseafloor sedimentary metagenomes.</title>
        <authorList>
            <person name="Kawai M."/>
            <person name="Futagami T."/>
            <person name="Toyoda A."/>
            <person name="Takaki Y."/>
            <person name="Nishi S."/>
            <person name="Hori S."/>
            <person name="Arai W."/>
            <person name="Tsubouchi T."/>
            <person name="Morono Y."/>
            <person name="Uchiyama I."/>
            <person name="Ito T."/>
            <person name="Fujiyama A."/>
            <person name="Inagaki F."/>
            <person name="Takami H."/>
        </authorList>
    </citation>
    <scope>NUCLEOTIDE SEQUENCE</scope>
    <source>
        <strain evidence="4">Expedition CK06-06</strain>
    </source>
</reference>
<dbReference type="SUPFAM" id="SSF53756">
    <property type="entry name" value="UDP-Glycosyltransferase/glycogen phosphorylase"/>
    <property type="match status" value="1"/>
</dbReference>